<dbReference type="Pfam" id="PF00640">
    <property type="entry name" value="PID"/>
    <property type="match status" value="1"/>
</dbReference>
<evidence type="ECO:0000256" key="1">
    <source>
        <dbReference type="SAM" id="MobiDB-lite"/>
    </source>
</evidence>
<dbReference type="PROSITE" id="PS01179">
    <property type="entry name" value="PID"/>
    <property type="match status" value="1"/>
</dbReference>
<dbReference type="InterPro" id="IPR011993">
    <property type="entry name" value="PH-like_dom_sf"/>
</dbReference>
<gene>
    <name evidence="3" type="ORF">LSH36_494g03005</name>
</gene>
<dbReference type="Gene3D" id="2.30.29.30">
    <property type="entry name" value="Pleckstrin-homology domain (PH domain)/Phosphotyrosine-binding domain (PTB)"/>
    <property type="match status" value="1"/>
</dbReference>
<dbReference type="SMART" id="SM00462">
    <property type="entry name" value="PTB"/>
    <property type="match status" value="1"/>
</dbReference>
<reference evidence="3" key="1">
    <citation type="journal article" date="2023" name="Mol. Biol. Evol.">
        <title>Third-Generation Sequencing Reveals the Adaptive Role of the Epigenome in Three Deep-Sea Polychaetes.</title>
        <authorList>
            <person name="Perez M."/>
            <person name="Aroh O."/>
            <person name="Sun Y."/>
            <person name="Lan Y."/>
            <person name="Juniper S.K."/>
            <person name="Young C.R."/>
            <person name="Angers B."/>
            <person name="Qian P.Y."/>
        </authorList>
    </citation>
    <scope>NUCLEOTIDE SEQUENCE</scope>
    <source>
        <strain evidence="3">P08H-3</strain>
    </source>
</reference>
<dbReference type="PANTHER" id="PTHR11232">
    <property type="entry name" value="PHOSPHOTYROSINE INTERACTION DOMAIN-CONTAINING FAMILY MEMBER"/>
    <property type="match status" value="1"/>
</dbReference>
<feature type="region of interest" description="Disordered" evidence="1">
    <location>
        <begin position="276"/>
        <end position="306"/>
    </location>
</feature>
<keyword evidence="4" id="KW-1185">Reference proteome</keyword>
<dbReference type="PANTHER" id="PTHR11232:SF77">
    <property type="entry name" value="GULP PTB DOMAIN CONTAINING ENGULFMENT ADAPTOR 1"/>
    <property type="match status" value="1"/>
</dbReference>
<evidence type="ECO:0000313" key="4">
    <source>
        <dbReference type="Proteomes" id="UP001208570"/>
    </source>
</evidence>
<accession>A0AAD9J9A7</accession>
<dbReference type="InterPro" id="IPR051133">
    <property type="entry name" value="Adapter_Engulfment-Domain"/>
</dbReference>
<dbReference type="SUPFAM" id="SSF50729">
    <property type="entry name" value="PH domain-like"/>
    <property type="match status" value="1"/>
</dbReference>
<sequence>MSKTTKAYSTIEDEEFAEFADSMEEASKDCYRFVEDDAKFIDKKPKIGSKFKRRNSNNNNSNCPDETAASDSIMSRHKNKGVKQWVHPPEVLLRGHIVYNVKFLGNVEVDQPKGTEVVRDAIRKMKFNKQLKKAEGQKPPRVELTISVDGVTILEPKVKFVLHQYPLHRISYCADDKTDKKMLTFIAKEPETNKHNCYVFDSDKCVQQLTDENLTLKAKVADLERQIDSKTYQQKVVGSSIVEPVVGRRLENLVLDDKPYTNGTHIPALSTPRAATTYGENPVSPTLAPPPPVPTRSNPGTPLAPKTDGEVDLFGCTPFTSVTPNQPSIPPRLEAPTTHSNQTRAGHRATSKDPFGMPSFTTPTAQELDQQIQNVDKELMDLQAGFSQGISFGTDDFSLADLDPLNQK</sequence>
<protein>
    <recommendedName>
        <fullName evidence="2">PID domain-containing protein</fullName>
    </recommendedName>
</protein>
<dbReference type="Proteomes" id="UP001208570">
    <property type="component" value="Unassembled WGS sequence"/>
</dbReference>
<dbReference type="AlphaFoldDB" id="A0AAD9J9A7"/>
<feature type="domain" description="PID" evidence="2">
    <location>
        <begin position="99"/>
        <end position="204"/>
    </location>
</feature>
<dbReference type="InterPro" id="IPR006020">
    <property type="entry name" value="PTB/PI_dom"/>
</dbReference>
<comment type="caution">
    <text evidence="3">The sequence shown here is derived from an EMBL/GenBank/DDBJ whole genome shotgun (WGS) entry which is preliminary data.</text>
</comment>
<feature type="region of interest" description="Disordered" evidence="1">
    <location>
        <begin position="321"/>
        <end position="362"/>
    </location>
</feature>
<dbReference type="EMBL" id="JAODUP010000494">
    <property type="protein sequence ID" value="KAK2148498.1"/>
    <property type="molecule type" value="Genomic_DNA"/>
</dbReference>
<organism evidence="3 4">
    <name type="scientific">Paralvinella palmiformis</name>
    <dbReference type="NCBI Taxonomy" id="53620"/>
    <lineage>
        <taxon>Eukaryota</taxon>
        <taxon>Metazoa</taxon>
        <taxon>Spiralia</taxon>
        <taxon>Lophotrochozoa</taxon>
        <taxon>Annelida</taxon>
        <taxon>Polychaeta</taxon>
        <taxon>Sedentaria</taxon>
        <taxon>Canalipalpata</taxon>
        <taxon>Terebellida</taxon>
        <taxon>Terebelliformia</taxon>
        <taxon>Alvinellidae</taxon>
        <taxon>Paralvinella</taxon>
    </lineage>
</organism>
<feature type="region of interest" description="Disordered" evidence="1">
    <location>
        <begin position="49"/>
        <end position="74"/>
    </location>
</feature>
<dbReference type="CDD" id="cd01273">
    <property type="entry name" value="PTB_CED-6"/>
    <property type="match status" value="1"/>
</dbReference>
<name>A0AAD9J9A7_9ANNE</name>
<evidence type="ECO:0000259" key="2">
    <source>
        <dbReference type="PROSITE" id="PS01179"/>
    </source>
</evidence>
<proteinExistence type="predicted"/>
<evidence type="ECO:0000313" key="3">
    <source>
        <dbReference type="EMBL" id="KAK2148498.1"/>
    </source>
</evidence>